<keyword evidence="3" id="KW-0548">Nucleotidyltransferase</keyword>
<dbReference type="InterPro" id="IPR013597">
    <property type="entry name" value="Mat_intron_G2"/>
</dbReference>
<dbReference type="InterPro" id="IPR000477">
    <property type="entry name" value="RT_dom"/>
</dbReference>
<evidence type="ECO:0000313" key="12">
    <source>
        <dbReference type="Proteomes" id="UP000569018"/>
    </source>
</evidence>
<dbReference type="InterPro" id="IPR043502">
    <property type="entry name" value="DNA/RNA_pol_sf"/>
</dbReference>
<sequence length="412" mass="48511">MAAKRSETRRFHALYDRIYRLDVLRAGWEMVKRNKGAAGVDHKTIQEIEEAGVKNLLRNLQRELKQGSYQPQPLKGVLIPKPDGRPRRLGVPVIKDRIVQTATKLLLEAIFEADFCQCSYGYRPKRKAQTVIEKIRQDINRGSNWVLEVDIQSFFDNVDHEILLNLISRRVSDRRVTKLIRKWLKAGVMQEGHYEPSEVGTPQGSPISPLLSNIYLHYLDRIWIQRCQSIGALYRWADDMVVLCRKSQEAREAKRRIELVLKRLRLTLHPEKTEIISLWDGKGGFDFLGFHFRKVRFRKDHRLFFVYRWPSQKALKRIREQIREITTKRFNLSKKVDKVIKELNPVLRGWGQYFRIGNSSKQFGQIDQYVRRRLVLYCNRKAGGRGWGKHYTLDWFRKIGLYELTGTIAHSA</sequence>
<dbReference type="Proteomes" id="UP000569018">
    <property type="component" value="Unassembled WGS sequence"/>
</dbReference>
<dbReference type="EMBL" id="BLSD01000167">
    <property type="protein sequence ID" value="GFP40206.1"/>
    <property type="molecule type" value="Genomic_DNA"/>
</dbReference>
<dbReference type="PRINTS" id="PR00866">
    <property type="entry name" value="RNADNAPOLMS"/>
</dbReference>
<comment type="similarity">
    <text evidence="8">Belongs to the bacterial reverse transcriptase family.</text>
</comment>
<evidence type="ECO:0000256" key="6">
    <source>
        <dbReference type="ARBA" id="ARBA00022918"/>
    </source>
</evidence>
<keyword evidence="2" id="KW-0808">Transferase</keyword>
<dbReference type="AlphaFoldDB" id="A0A6V8Q9W9"/>
<evidence type="ECO:0000313" key="11">
    <source>
        <dbReference type="EMBL" id="GFP40206.1"/>
    </source>
</evidence>
<reference evidence="11 12" key="1">
    <citation type="journal article" date="2020" name="Front. Microbiol.">
        <title>Single-cell genomics of novel Actinobacteria with the Wood-Ljungdahl pathway discovered in a serpentinizing system.</title>
        <authorList>
            <person name="Merino N."/>
            <person name="Kawai M."/>
            <person name="Boyd E.S."/>
            <person name="Colman D.R."/>
            <person name="McGlynn S.E."/>
            <person name="Nealson K.H."/>
            <person name="Kurokawa K."/>
            <person name="Hongoh Y."/>
        </authorList>
    </citation>
    <scope>NUCLEOTIDE SEQUENCE [LARGE SCALE GENOMIC DNA]</scope>
    <source>
        <strain evidence="11 12">S47</strain>
    </source>
</reference>
<dbReference type="InterPro" id="IPR051083">
    <property type="entry name" value="GrpII_Intron_Splice-Mob/Def"/>
</dbReference>
<evidence type="ECO:0000256" key="2">
    <source>
        <dbReference type="ARBA" id="ARBA00022679"/>
    </source>
</evidence>
<dbReference type="EC" id="2.7.7.49" evidence="1"/>
<protein>
    <recommendedName>
        <fullName evidence="1">RNA-directed DNA polymerase</fullName>
        <ecNumber evidence="1">2.7.7.49</ecNumber>
    </recommendedName>
</protein>
<dbReference type="GO" id="GO:0003964">
    <property type="term" value="F:RNA-directed DNA polymerase activity"/>
    <property type="evidence" value="ECO:0007669"/>
    <property type="project" value="UniProtKB-KW"/>
</dbReference>
<dbReference type="PROSITE" id="PS50878">
    <property type="entry name" value="RT_POL"/>
    <property type="match status" value="1"/>
</dbReference>
<dbReference type="GO" id="GO:0046872">
    <property type="term" value="F:metal ion binding"/>
    <property type="evidence" value="ECO:0007669"/>
    <property type="project" value="UniProtKB-KW"/>
</dbReference>
<keyword evidence="6 11" id="KW-0695">RNA-directed DNA polymerase</keyword>
<feature type="domain" description="Reverse transcriptase" evidence="10">
    <location>
        <begin position="60"/>
        <end position="292"/>
    </location>
</feature>
<gene>
    <name evidence="11" type="ORF">HKBW3S47_01902</name>
</gene>
<dbReference type="RefSeq" id="WP_258190000.1">
    <property type="nucleotide sequence ID" value="NZ_BLSD01000167.1"/>
</dbReference>
<keyword evidence="4" id="KW-0479">Metal-binding</keyword>
<comment type="catalytic activity">
    <reaction evidence="9">
        <text>DNA(n) + a 2'-deoxyribonucleoside 5'-triphosphate = DNA(n+1) + diphosphate</text>
        <dbReference type="Rhea" id="RHEA:22508"/>
        <dbReference type="Rhea" id="RHEA-COMP:17339"/>
        <dbReference type="Rhea" id="RHEA-COMP:17340"/>
        <dbReference type="ChEBI" id="CHEBI:33019"/>
        <dbReference type="ChEBI" id="CHEBI:61560"/>
        <dbReference type="ChEBI" id="CHEBI:173112"/>
        <dbReference type="EC" id="2.7.7.49"/>
    </reaction>
</comment>
<evidence type="ECO:0000256" key="8">
    <source>
        <dbReference type="ARBA" id="ARBA00034120"/>
    </source>
</evidence>
<dbReference type="InterPro" id="IPR030931">
    <property type="entry name" value="Group_II_RT_mat"/>
</dbReference>
<evidence type="ECO:0000256" key="5">
    <source>
        <dbReference type="ARBA" id="ARBA00022842"/>
    </source>
</evidence>
<evidence type="ECO:0000256" key="7">
    <source>
        <dbReference type="ARBA" id="ARBA00023118"/>
    </source>
</evidence>
<dbReference type="PANTHER" id="PTHR34047:SF8">
    <property type="entry name" value="PROTEIN YKFC"/>
    <property type="match status" value="1"/>
</dbReference>
<dbReference type="CDD" id="cd01651">
    <property type="entry name" value="RT_G2_intron"/>
    <property type="match status" value="1"/>
</dbReference>
<dbReference type="InterPro" id="IPR000123">
    <property type="entry name" value="Reverse_transcriptase_msDNA"/>
</dbReference>
<evidence type="ECO:0000256" key="4">
    <source>
        <dbReference type="ARBA" id="ARBA00022723"/>
    </source>
</evidence>
<name>A0A6V8Q9W9_9ACTN</name>
<dbReference type="Pfam" id="PF08388">
    <property type="entry name" value="GIIM"/>
    <property type="match status" value="1"/>
</dbReference>
<dbReference type="SUPFAM" id="SSF56672">
    <property type="entry name" value="DNA/RNA polymerases"/>
    <property type="match status" value="1"/>
</dbReference>
<dbReference type="GO" id="GO:0051607">
    <property type="term" value="P:defense response to virus"/>
    <property type="evidence" value="ECO:0007669"/>
    <property type="project" value="UniProtKB-KW"/>
</dbReference>
<dbReference type="Pfam" id="PF00078">
    <property type="entry name" value="RVT_1"/>
    <property type="match status" value="1"/>
</dbReference>
<comment type="caution">
    <text evidence="11">The sequence shown here is derived from an EMBL/GenBank/DDBJ whole genome shotgun (WGS) entry which is preliminary data.</text>
</comment>
<evidence type="ECO:0000256" key="9">
    <source>
        <dbReference type="ARBA" id="ARBA00048173"/>
    </source>
</evidence>
<organism evidence="11 12">
    <name type="scientific">Candidatus Hakubella thermalkaliphila</name>
    <dbReference type="NCBI Taxonomy" id="2754717"/>
    <lineage>
        <taxon>Bacteria</taxon>
        <taxon>Bacillati</taxon>
        <taxon>Actinomycetota</taxon>
        <taxon>Actinomycetota incertae sedis</taxon>
        <taxon>Candidatus Hakubellales</taxon>
        <taxon>Candidatus Hakubellaceae</taxon>
        <taxon>Candidatus Hakubella</taxon>
    </lineage>
</organism>
<evidence type="ECO:0000256" key="1">
    <source>
        <dbReference type="ARBA" id="ARBA00012493"/>
    </source>
</evidence>
<dbReference type="NCBIfam" id="TIGR04416">
    <property type="entry name" value="group_II_RT_mat"/>
    <property type="match status" value="1"/>
</dbReference>
<keyword evidence="5" id="KW-0460">Magnesium</keyword>
<proteinExistence type="inferred from homology"/>
<dbReference type="PANTHER" id="PTHR34047">
    <property type="entry name" value="NUCLEAR INTRON MATURASE 1, MITOCHONDRIAL-RELATED"/>
    <property type="match status" value="1"/>
</dbReference>
<accession>A0A6V8Q9W9</accession>
<dbReference type="GO" id="GO:0003723">
    <property type="term" value="F:RNA binding"/>
    <property type="evidence" value="ECO:0007669"/>
    <property type="project" value="InterPro"/>
</dbReference>
<evidence type="ECO:0000256" key="3">
    <source>
        <dbReference type="ARBA" id="ARBA00022695"/>
    </source>
</evidence>
<keyword evidence="7" id="KW-0051">Antiviral defense</keyword>
<evidence type="ECO:0000259" key="10">
    <source>
        <dbReference type="PROSITE" id="PS50878"/>
    </source>
</evidence>